<dbReference type="EMBL" id="JBFDAA010000022">
    <property type="protein sequence ID" value="KAL1110604.1"/>
    <property type="molecule type" value="Genomic_DNA"/>
</dbReference>
<name>A0ABD0XTZ7_9HEMI</name>
<dbReference type="Proteomes" id="UP001558652">
    <property type="component" value="Unassembled WGS sequence"/>
</dbReference>
<feature type="compositionally biased region" description="Low complexity" evidence="1">
    <location>
        <begin position="117"/>
        <end position="138"/>
    </location>
</feature>
<sequence length="525" mass="55380">MKEKCNTSKANTEDQVQHSHNTDSDFSSSSKQNTIFSSSLDNTLSDSSSERSGATFINKTPGNSTNSIRNSSPSKITATTPVVVVQSCSSSPAHSGVATSSQTKINSKVNKPKSKPVGKTTPTTNTVKVSTLPKPQQKPQEDEQTTQRIYAILDKYAEQLRNSPELKNKPAPRRRSNPSSNSSQSSKRKKTSQNKTKATSSLSKCSGVELSPGSEDVLTVGSEDSSNGLSQISQVMSSPQSHLDELSTPTGDVSSETSESLDSKEPRLQHRSLITESGKGSARTVVVQENVQDSVNVVDTTKVFDAKQVVGNSGTVPLTLSLPGAGNLKQVIFPMPADGRQFVVAKMPKMYRVHQVSGSPLLATTGSGAVVLRQMCINKAGTNIKQVKVPVVTSISPQNVISKQPTVVLPSGTQTFTLATNSCTENTESLGIAFDNTLLLNASTAGSSISFVQRNLAKPLLPTSGLVATTSLSPIQDSSVSVPSSTSDITVTTLKSENASVSTTCAPSKTDNDGKSGNIKKKKTS</sequence>
<reference evidence="2 3" key="1">
    <citation type="submission" date="2024-07" db="EMBL/GenBank/DDBJ databases">
        <title>Chromosome-level genome assembly of the water stick insect Ranatra chinensis (Heteroptera: Nepidae).</title>
        <authorList>
            <person name="Liu X."/>
        </authorList>
    </citation>
    <scope>NUCLEOTIDE SEQUENCE [LARGE SCALE GENOMIC DNA]</scope>
    <source>
        <strain evidence="2">Cailab_2021Rc</strain>
        <tissue evidence="2">Muscle</tissue>
    </source>
</reference>
<feature type="compositionally biased region" description="Basic and acidic residues" evidence="1">
    <location>
        <begin position="1"/>
        <end position="23"/>
    </location>
</feature>
<dbReference type="AlphaFoldDB" id="A0ABD0XTZ7"/>
<feature type="region of interest" description="Disordered" evidence="1">
    <location>
        <begin position="1"/>
        <end position="267"/>
    </location>
</feature>
<protein>
    <submittedName>
        <fullName evidence="2">Uncharacterized protein</fullName>
    </submittedName>
</protein>
<feature type="compositionally biased region" description="Low complexity" evidence="1">
    <location>
        <begin position="37"/>
        <end position="47"/>
    </location>
</feature>
<proteinExistence type="predicted"/>
<feature type="compositionally biased region" description="Polar residues" evidence="1">
    <location>
        <begin position="97"/>
        <end position="109"/>
    </location>
</feature>
<comment type="caution">
    <text evidence="2">The sequence shown here is derived from an EMBL/GenBank/DDBJ whole genome shotgun (WGS) entry which is preliminary data.</text>
</comment>
<feature type="region of interest" description="Disordered" evidence="1">
    <location>
        <begin position="497"/>
        <end position="525"/>
    </location>
</feature>
<accession>A0ABD0XTZ7</accession>
<feature type="compositionally biased region" description="Low complexity" evidence="1">
    <location>
        <begin position="82"/>
        <end position="91"/>
    </location>
</feature>
<feature type="compositionally biased region" description="Polar residues" evidence="1">
    <location>
        <begin position="50"/>
        <end position="80"/>
    </location>
</feature>
<evidence type="ECO:0000256" key="1">
    <source>
        <dbReference type="SAM" id="MobiDB-lite"/>
    </source>
</evidence>
<organism evidence="2 3">
    <name type="scientific">Ranatra chinensis</name>
    <dbReference type="NCBI Taxonomy" id="642074"/>
    <lineage>
        <taxon>Eukaryota</taxon>
        <taxon>Metazoa</taxon>
        <taxon>Ecdysozoa</taxon>
        <taxon>Arthropoda</taxon>
        <taxon>Hexapoda</taxon>
        <taxon>Insecta</taxon>
        <taxon>Pterygota</taxon>
        <taxon>Neoptera</taxon>
        <taxon>Paraneoptera</taxon>
        <taxon>Hemiptera</taxon>
        <taxon>Heteroptera</taxon>
        <taxon>Panheteroptera</taxon>
        <taxon>Nepomorpha</taxon>
        <taxon>Nepidae</taxon>
        <taxon>Ranatrinae</taxon>
        <taxon>Ranatra</taxon>
    </lineage>
</organism>
<feature type="compositionally biased region" description="Polar residues" evidence="1">
    <location>
        <begin position="222"/>
        <end position="260"/>
    </location>
</feature>
<keyword evidence="3" id="KW-1185">Reference proteome</keyword>
<gene>
    <name evidence="2" type="ORF">AAG570_008132</name>
</gene>
<evidence type="ECO:0000313" key="2">
    <source>
        <dbReference type="EMBL" id="KAL1110604.1"/>
    </source>
</evidence>
<feature type="compositionally biased region" description="Polar residues" evidence="1">
    <location>
        <begin position="497"/>
        <end position="509"/>
    </location>
</feature>
<evidence type="ECO:0000313" key="3">
    <source>
        <dbReference type="Proteomes" id="UP001558652"/>
    </source>
</evidence>